<evidence type="ECO:0000256" key="2">
    <source>
        <dbReference type="ARBA" id="ARBA00023125"/>
    </source>
</evidence>
<evidence type="ECO:0000256" key="3">
    <source>
        <dbReference type="ARBA" id="ARBA00023163"/>
    </source>
</evidence>
<dbReference type="InterPro" id="IPR009057">
    <property type="entry name" value="Homeodomain-like_sf"/>
</dbReference>
<reference key="1">
    <citation type="submission" date="2010-11" db="EMBL/GenBank/DDBJ databases">
        <title>The complete genome of Bacteroides helcogenes P 36-108.</title>
        <authorList>
            <consortium name="US DOE Joint Genome Institute (JGI-PGF)"/>
            <person name="Lucas S."/>
            <person name="Copeland A."/>
            <person name="Lapidus A."/>
            <person name="Bruce D."/>
            <person name="Goodwin L."/>
            <person name="Pitluck S."/>
            <person name="Kyrpides N."/>
            <person name="Mavromatis K."/>
            <person name="Ivanova N."/>
            <person name="Zeytun A."/>
            <person name="Brettin T."/>
            <person name="Detter J.C."/>
            <person name="Tapia R."/>
            <person name="Han C."/>
            <person name="Land M."/>
            <person name="Hauser L."/>
            <person name="Markowitz V."/>
            <person name="Cheng J.-F."/>
            <person name="Hugenholtz P."/>
            <person name="Woyke T."/>
            <person name="Wu D."/>
            <person name="Gronow S."/>
            <person name="Wellnitz S."/>
            <person name="Brambilla E."/>
            <person name="Klenk H.-P."/>
            <person name="Eisen J.A."/>
        </authorList>
    </citation>
    <scope>NUCLEOTIDE SEQUENCE</scope>
    <source>
        <strain>P 36-108</strain>
    </source>
</reference>
<reference evidence="5 6" key="2">
    <citation type="journal article" date="2011" name="Stand. Genomic Sci.">
        <title>Complete genome sequence of Bacteroides helcogenes type strain (P 36-108).</title>
        <authorList>
            <person name="Pati A."/>
            <person name="Gronow S."/>
            <person name="Zeytun A."/>
            <person name="Lapidus A."/>
            <person name="Nolan M."/>
            <person name="Hammon N."/>
            <person name="Deshpande S."/>
            <person name="Cheng J.F."/>
            <person name="Tapia R."/>
            <person name="Han C."/>
            <person name="Goodwin L."/>
            <person name="Pitluck S."/>
            <person name="Liolios K."/>
            <person name="Pagani I."/>
            <person name="Ivanova N."/>
            <person name="Mavromatis K."/>
            <person name="Chen A."/>
            <person name="Palaniappan K."/>
            <person name="Land M."/>
            <person name="Hauser L."/>
            <person name="Chang Y.J."/>
            <person name="Jeffries C.D."/>
            <person name="Detter J.C."/>
            <person name="Brambilla E."/>
            <person name="Rohde M."/>
            <person name="Goker M."/>
            <person name="Woyke T."/>
            <person name="Bristow J."/>
            <person name="Eisen J.A."/>
            <person name="Markowitz V."/>
            <person name="Hugenholtz P."/>
            <person name="Kyrpides N.C."/>
            <person name="Klenk H.P."/>
            <person name="Lucas S."/>
        </authorList>
    </citation>
    <scope>NUCLEOTIDE SEQUENCE [LARGE SCALE GENOMIC DNA]</scope>
    <source>
        <strain evidence="6">ATCC 35417 / DSM 20613 / JCM 6297 / CCUG 15421 / P 36-108</strain>
    </source>
</reference>
<dbReference type="AlphaFoldDB" id="E6SSA6"/>
<accession>E6SSA6</accession>
<dbReference type="Proteomes" id="UP000008630">
    <property type="component" value="Chromosome"/>
</dbReference>
<dbReference type="eggNOG" id="COG2207">
    <property type="taxonomic scope" value="Bacteria"/>
</dbReference>
<dbReference type="PANTHER" id="PTHR43280">
    <property type="entry name" value="ARAC-FAMILY TRANSCRIPTIONAL REGULATOR"/>
    <property type="match status" value="1"/>
</dbReference>
<protein>
    <submittedName>
        <fullName evidence="5">Helix-turn-helix, AraC domain protein</fullName>
    </submittedName>
</protein>
<dbReference type="SMART" id="SM00342">
    <property type="entry name" value="HTH_ARAC"/>
    <property type="match status" value="1"/>
</dbReference>
<gene>
    <name evidence="5" type="ordered locus">Bache_2205</name>
</gene>
<keyword evidence="6" id="KW-1185">Reference proteome</keyword>
<dbReference type="PANTHER" id="PTHR43280:SF32">
    <property type="entry name" value="TRANSCRIPTIONAL REGULATORY PROTEIN"/>
    <property type="match status" value="1"/>
</dbReference>
<evidence type="ECO:0000313" key="5">
    <source>
        <dbReference type="EMBL" id="ADV44174.1"/>
    </source>
</evidence>
<feature type="domain" description="HTH araC/xylS-type" evidence="4">
    <location>
        <begin position="176"/>
        <end position="274"/>
    </location>
</feature>
<evidence type="ECO:0000313" key="6">
    <source>
        <dbReference type="Proteomes" id="UP000008630"/>
    </source>
</evidence>
<dbReference type="HOGENOM" id="CLU_000445_88_2_10"/>
<keyword evidence="3" id="KW-0804">Transcription</keyword>
<dbReference type="GO" id="GO:0003700">
    <property type="term" value="F:DNA-binding transcription factor activity"/>
    <property type="evidence" value="ECO:0007669"/>
    <property type="project" value="InterPro"/>
</dbReference>
<organism evidence="5 6">
    <name type="scientific">Bacteroides helcogenes (strain ATCC 35417 / DSM 20613 / JCM 6297 / CCUG 15421 / P 36-108)</name>
    <dbReference type="NCBI Taxonomy" id="693979"/>
    <lineage>
        <taxon>Bacteria</taxon>
        <taxon>Pseudomonadati</taxon>
        <taxon>Bacteroidota</taxon>
        <taxon>Bacteroidia</taxon>
        <taxon>Bacteroidales</taxon>
        <taxon>Bacteroidaceae</taxon>
        <taxon>Bacteroides</taxon>
    </lineage>
</organism>
<dbReference type="Pfam" id="PF12833">
    <property type="entry name" value="HTH_18"/>
    <property type="match status" value="1"/>
</dbReference>
<dbReference type="STRING" id="693979.Bache_2205"/>
<dbReference type="OrthoDB" id="2585681at2"/>
<dbReference type="GO" id="GO:0043565">
    <property type="term" value="F:sequence-specific DNA binding"/>
    <property type="evidence" value="ECO:0007669"/>
    <property type="project" value="InterPro"/>
</dbReference>
<dbReference type="SUPFAM" id="SSF46689">
    <property type="entry name" value="Homeodomain-like"/>
    <property type="match status" value="1"/>
</dbReference>
<evidence type="ECO:0000259" key="4">
    <source>
        <dbReference type="PROSITE" id="PS01124"/>
    </source>
</evidence>
<name>E6SSA6_BACT6</name>
<keyword evidence="2" id="KW-0238">DNA-binding</keyword>
<dbReference type="RefSeq" id="WP_013547765.1">
    <property type="nucleotide sequence ID" value="NC_014933.1"/>
</dbReference>
<dbReference type="InterPro" id="IPR018060">
    <property type="entry name" value="HTH_AraC"/>
</dbReference>
<dbReference type="EMBL" id="CP002352">
    <property type="protein sequence ID" value="ADV44174.1"/>
    <property type="molecule type" value="Genomic_DNA"/>
</dbReference>
<dbReference type="KEGG" id="bhl:Bache_2205"/>
<dbReference type="Gene3D" id="1.10.10.60">
    <property type="entry name" value="Homeodomain-like"/>
    <property type="match status" value="1"/>
</dbReference>
<dbReference type="PROSITE" id="PS01124">
    <property type="entry name" value="HTH_ARAC_FAMILY_2"/>
    <property type="match status" value="1"/>
</dbReference>
<sequence length="285" mass="33555">MDYQFNTRLNGNIAMTYHFHENMSLKCDKTLYKFIWVQKGVLSIEVDHIPMRLSENEIITLTPLHHLEVKEVKGEYLTFVFNSNFYCIYGHDNEVSCNGFLFYGSSRIMRLSLSTEQSFNLYDIVRIFRQESSVQDNLQEEMLRIVLKRFIITCTRIARLKFDVKKDDEKAFDIIRQFYVLVDQNFREKKQVKDYADILCRSPKTLSNLFSACSLPSPLKVIHERIEAEAKRLLLYTGKSAKEIGLILGFEDLASFSRFFKKMTGEGVSDYRKRVQREELPIIEE</sequence>
<proteinExistence type="predicted"/>
<dbReference type="PATRIC" id="fig|693979.3.peg.2314"/>
<keyword evidence="1" id="KW-0805">Transcription regulation</keyword>
<evidence type="ECO:0000256" key="1">
    <source>
        <dbReference type="ARBA" id="ARBA00023015"/>
    </source>
</evidence>